<dbReference type="AlphaFoldDB" id="A0A914E8E1"/>
<feature type="transmembrane region" description="Helical" evidence="2">
    <location>
        <begin position="26"/>
        <end position="46"/>
    </location>
</feature>
<accession>A0A914E8E1</accession>
<evidence type="ECO:0000313" key="4">
    <source>
        <dbReference type="WBParaSite" id="ACRNAN_scaffold6045.g19968.t1"/>
    </source>
</evidence>
<feature type="region of interest" description="Disordered" evidence="1">
    <location>
        <begin position="74"/>
        <end position="161"/>
    </location>
</feature>
<dbReference type="Proteomes" id="UP000887540">
    <property type="component" value="Unplaced"/>
</dbReference>
<feature type="compositionally biased region" description="Low complexity" evidence="1">
    <location>
        <begin position="95"/>
        <end position="120"/>
    </location>
</feature>
<keyword evidence="2" id="KW-1133">Transmembrane helix</keyword>
<evidence type="ECO:0000256" key="2">
    <source>
        <dbReference type="SAM" id="Phobius"/>
    </source>
</evidence>
<dbReference type="WBParaSite" id="ACRNAN_scaffold6045.g19968.t1">
    <property type="protein sequence ID" value="ACRNAN_scaffold6045.g19968.t1"/>
    <property type="gene ID" value="ACRNAN_scaffold6045.g19968"/>
</dbReference>
<keyword evidence="3" id="KW-1185">Reference proteome</keyword>
<protein>
    <submittedName>
        <fullName evidence="4">Uncharacterized protein</fullName>
    </submittedName>
</protein>
<evidence type="ECO:0000313" key="3">
    <source>
        <dbReference type="Proteomes" id="UP000887540"/>
    </source>
</evidence>
<feature type="compositionally biased region" description="Polar residues" evidence="1">
    <location>
        <begin position="121"/>
        <end position="147"/>
    </location>
</feature>
<name>A0A914E8E1_9BILA</name>
<proteinExistence type="predicted"/>
<sequence length="161" mass="17830">MNDYKGRRSEDECKPVHKRRVPELKLFFIALIGCINVMLEVVYFTMIRVLPNGSTIKPAFLDMLPFILDCGPGSDHKKKAKKAKSAKSQEKNGGNQDNTQNQSNVNTNQQGNIQINISNNVSPTVSATNDKTNSNQAQNFGTNSNPLNLAPKPAENSIRQE</sequence>
<evidence type="ECO:0000256" key="1">
    <source>
        <dbReference type="SAM" id="MobiDB-lite"/>
    </source>
</evidence>
<keyword evidence="2" id="KW-0472">Membrane</keyword>
<keyword evidence="2" id="KW-0812">Transmembrane</keyword>
<reference evidence="4" key="1">
    <citation type="submission" date="2022-11" db="UniProtKB">
        <authorList>
            <consortium name="WormBaseParasite"/>
        </authorList>
    </citation>
    <scope>IDENTIFICATION</scope>
</reference>
<organism evidence="3 4">
    <name type="scientific">Acrobeloides nanus</name>
    <dbReference type="NCBI Taxonomy" id="290746"/>
    <lineage>
        <taxon>Eukaryota</taxon>
        <taxon>Metazoa</taxon>
        <taxon>Ecdysozoa</taxon>
        <taxon>Nematoda</taxon>
        <taxon>Chromadorea</taxon>
        <taxon>Rhabditida</taxon>
        <taxon>Tylenchina</taxon>
        <taxon>Cephalobomorpha</taxon>
        <taxon>Cephaloboidea</taxon>
        <taxon>Cephalobidae</taxon>
        <taxon>Acrobeloides</taxon>
    </lineage>
</organism>
<feature type="compositionally biased region" description="Basic residues" evidence="1">
    <location>
        <begin position="76"/>
        <end position="85"/>
    </location>
</feature>